<evidence type="ECO:0000256" key="2">
    <source>
        <dbReference type="PROSITE-ProRule" id="PRU00708"/>
    </source>
</evidence>
<dbReference type="Pfam" id="PF20431">
    <property type="entry name" value="E_motif"/>
    <property type="match status" value="1"/>
</dbReference>
<protein>
    <recommendedName>
        <fullName evidence="5">Pentatricopeptide repeat-containing protein</fullName>
    </recommendedName>
</protein>
<dbReference type="PANTHER" id="PTHR47926">
    <property type="entry name" value="PENTATRICOPEPTIDE REPEAT-CONTAINING PROTEIN"/>
    <property type="match status" value="1"/>
</dbReference>
<name>A0AA41RQG0_PAPNU</name>
<dbReference type="FunFam" id="1.25.40.10:FF:000090">
    <property type="entry name" value="Pentatricopeptide repeat-containing protein, chloroplastic"/>
    <property type="match status" value="1"/>
</dbReference>
<evidence type="ECO:0000256" key="1">
    <source>
        <dbReference type="ARBA" id="ARBA00022737"/>
    </source>
</evidence>
<feature type="repeat" description="PPR" evidence="2">
    <location>
        <begin position="134"/>
        <end position="168"/>
    </location>
</feature>
<feature type="repeat" description="PPR" evidence="2">
    <location>
        <begin position="71"/>
        <end position="105"/>
    </location>
</feature>
<dbReference type="AlphaFoldDB" id="A0AA41RQG0"/>
<feature type="repeat" description="PPR" evidence="2">
    <location>
        <begin position="393"/>
        <end position="427"/>
    </location>
</feature>
<evidence type="ECO:0000313" key="3">
    <source>
        <dbReference type="EMBL" id="MCL7021690.1"/>
    </source>
</evidence>
<gene>
    <name evidence="3" type="ORF">MKW94_001705</name>
</gene>
<organism evidence="3 4">
    <name type="scientific">Papaver nudicaule</name>
    <name type="common">Iceland poppy</name>
    <dbReference type="NCBI Taxonomy" id="74823"/>
    <lineage>
        <taxon>Eukaryota</taxon>
        <taxon>Viridiplantae</taxon>
        <taxon>Streptophyta</taxon>
        <taxon>Embryophyta</taxon>
        <taxon>Tracheophyta</taxon>
        <taxon>Spermatophyta</taxon>
        <taxon>Magnoliopsida</taxon>
        <taxon>Ranunculales</taxon>
        <taxon>Papaveraceae</taxon>
        <taxon>Papaveroideae</taxon>
        <taxon>Papaver</taxon>
    </lineage>
</organism>
<evidence type="ECO:0008006" key="5">
    <source>
        <dbReference type="Google" id="ProtNLM"/>
    </source>
</evidence>
<keyword evidence="4" id="KW-1185">Reference proteome</keyword>
<keyword evidence="1" id="KW-0677">Repeat</keyword>
<dbReference type="InterPro" id="IPR002885">
    <property type="entry name" value="PPR_rpt"/>
</dbReference>
<feature type="repeat" description="PPR" evidence="2">
    <location>
        <begin position="494"/>
        <end position="528"/>
    </location>
</feature>
<feature type="repeat" description="PPR" evidence="2">
    <location>
        <begin position="198"/>
        <end position="232"/>
    </location>
</feature>
<feature type="repeat" description="PPR" evidence="2">
    <location>
        <begin position="300"/>
        <end position="330"/>
    </location>
</feature>
<dbReference type="Gene3D" id="1.25.40.10">
    <property type="entry name" value="Tetratricopeptide repeat domain"/>
    <property type="match status" value="5"/>
</dbReference>
<dbReference type="EMBL" id="JAJJMA010003573">
    <property type="protein sequence ID" value="MCL7021690.1"/>
    <property type="molecule type" value="Genomic_DNA"/>
</dbReference>
<dbReference type="Pfam" id="PF12854">
    <property type="entry name" value="PPR_1"/>
    <property type="match status" value="1"/>
</dbReference>
<dbReference type="FunFam" id="1.25.40.10:FF:000606">
    <property type="entry name" value="Putative pentatricopeptide repeat-containing protein"/>
    <property type="match status" value="1"/>
</dbReference>
<dbReference type="GO" id="GO:0003723">
    <property type="term" value="F:RNA binding"/>
    <property type="evidence" value="ECO:0007669"/>
    <property type="project" value="InterPro"/>
</dbReference>
<dbReference type="Pfam" id="PF13041">
    <property type="entry name" value="PPR_2"/>
    <property type="match status" value="4"/>
</dbReference>
<dbReference type="InterPro" id="IPR011990">
    <property type="entry name" value="TPR-like_helical_dom_sf"/>
</dbReference>
<accession>A0AA41RQG0</accession>
<dbReference type="InterPro" id="IPR046960">
    <property type="entry name" value="PPR_At4g14850-like_plant"/>
</dbReference>
<dbReference type="GO" id="GO:0009451">
    <property type="term" value="P:RNA modification"/>
    <property type="evidence" value="ECO:0007669"/>
    <property type="project" value="InterPro"/>
</dbReference>
<dbReference type="PANTHER" id="PTHR47926:SF404">
    <property type="entry name" value="(PPR) REPEAT-CONTAINING PROTEIN, PUTATIVE-RELATED"/>
    <property type="match status" value="1"/>
</dbReference>
<evidence type="ECO:0000313" key="4">
    <source>
        <dbReference type="Proteomes" id="UP001177140"/>
    </source>
</evidence>
<dbReference type="NCBIfam" id="TIGR00756">
    <property type="entry name" value="PPR"/>
    <property type="match status" value="11"/>
</dbReference>
<dbReference type="Pfam" id="PF01535">
    <property type="entry name" value="PPR"/>
    <property type="match status" value="6"/>
</dbReference>
<dbReference type="InterPro" id="IPR046848">
    <property type="entry name" value="E_motif"/>
</dbReference>
<sequence length="673" mass="75333">MLTRPSIVCKHISHLSPLYSTLFSFQTLSTNSKPISSTKFLVLRNSEITKSGRNGNLREAESIFNRLQTKNIISWTAMLTAYSENNEITKARKLFDEMPQRNTATWNAMITAYTRGNSHIHEAYELFCKAPERNVVTYAVMITGFVRAGMLYEAEKIYNGMVDIGRDPVVSNAMINGYLKLGELEKAVFVFDGMEERNVVSWSSVLDGYCKNGKVGEAEVLFQKMPEKNVVSWTTMISGYMKSGQFAKGFELFSEMRKEEHIEVNSTTLTVVMESCGSLGRFREGIQIHGLVFSMGFEFDVYLGNSVINMYCRVARMDDARNVFDMMNKKDVVSWNSLITGFVQNGETEKACAYFEIMPSKDVVSWTNMIASFSNQGRMEESLRLFNEMPKKDGVAWTAIISGFVGNGKFEEAFRMFIQMVREAVKPNPHTMSSMLCASSGLATLNQGEQVHANVVKMNMESELSIQNSLIAMYSMCGDLNTAYKIFSGITTPDLLSFNSMITSLAQHGLGNEALELFRKMQTEGYEPNAITFLGVLSACVHVGLVKEGWSYFQSMSSTHHIEPGPDHYGCMIDLLARSGLFNEALDLVRSMPMKPHSGIWGALLSASRTHMNVDIAKLSAKHLIELEPGDATPYVVLSDIYSIAGLKEDEKELRLMKNRKGVTKNPGCSWIT</sequence>
<dbReference type="Proteomes" id="UP001177140">
    <property type="component" value="Unassembled WGS sequence"/>
</dbReference>
<proteinExistence type="predicted"/>
<reference evidence="3" key="1">
    <citation type="submission" date="2022-03" db="EMBL/GenBank/DDBJ databases">
        <title>A functionally conserved STORR gene fusion in Papaver species that diverged 16.8 million years ago.</title>
        <authorList>
            <person name="Catania T."/>
        </authorList>
    </citation>
    <scope>NUCLEOTIDE SEQUENCE</scope>
    <source>
        <strain evidence="3">S-191538</strain>
    </source>
</reference>
<comment type="caution">
    <text evidence="3">The sequence shown here is derived from an EMBL/GenBank/DDBJ whole genome shotgun (WGS) entry which is preliminary data.</text>
</comment>
<dbReference type="PROSITE" id="PS51375">
    <property type="entry name" value="PPR"/>
    <property type="match status" value="7"/>
</dbReference>
<feature type="repeat" description="PPR" evidence="2">
    <location>
        <begin position="331"/>
        <end position="365"/>
    </location>
</feature>